<proteinExistence type="predicted"/>
<evidence type="ECO:0000313" key="2">
    <source>
        <dbReference type="EMBL" id="GBG26107.1"/>
    </source>
</evidence>
<keyword evidence="3" id="KW-1185">Reference proteome</keyword>
<reference evidence="2 3" key="1">
    <citation type="submission" date="2017-12" db="EMBL/GenBank/DDBJ databases">
        <title>Sequencing, de novo assembly and annotation of complete genome of a new Thraustochytrid species, strain FCC1311.</title>
        <authorList>
            <person name="Sedici K."/>
            <person name="Godart F."/>
            <person name="Aiese Cigliano R."/>
            <person name="Sanseverino W."/>
            <person name="Barakat M."/>
            <person name="Ortet P."/>
            <person name="Marechal E."/>
            <person name="Cagnac O."/>
            <person name="Amato A."/>
        </authorList>
    </citation>
    <scope>NUCLEOTIDE SEQUENCE [LARGE SCALE GENOMIC DNA]</scope>
</reference>
<name>A0A2R5G503_9STRA</name>
<accession>A0A2R5G503</accession>
<gene>
    <name evidence="2" type="ORF">FCC1311_023272</name>
</gene>
<comment type="caution">
    <text evidence="2">The sequence shown here is derived from an EMBL/GenBank/DDBJ whole genome shotgun (WGS) entry which is preliminary data.</text>
</comment>
<dbReference type="InParanoid" id="A0A2R5G503"/>
<evidence type="ECO:0000313" key="3">
    <source>
        <dbReference type="Proteomes" id="UP000241890"/>
    </source>
</evidence>
<dbReference type="EMBL" id="BEYU01000019">
    <property type="protein sequence ID" value="GBG26107.1"/>
    <property type="molecule type" value="Genomic_DNA"/>
</dbReference>
<dbReference type="Proteomes" id="UP000241890">
    <property type="component" value="Unassembled WGS sequence"/>
</dbReference>
<feature type="region of interest" description="Disordered" evidence="1">
    <location>
        <begin position="74"/>
        <end position="103"/>
    </location>
</feature>
<evidence type="ECO:0000256" key="1">
    <source>
        <dbReference type="SAM" id="MobiDB-lite"/>
    </source>
</evidence>
<feature type="region of interest" description="Disordered" evidence="1">
    <location>
        <begin position="13"/>
        <end position="42"/>
    </location>
</feature>
<feature type="compositionally biased region" description="Basic and acidic residues" evidence="1">
    <location>
        <begin position="87"/>
        <end position="103"/>
    </location>
</feature>
<protein>
    <submittedName>
        <fullName evidence="2">Uncharacterized protein</fullName>
    </submittedName>
</protein>
<dbReference type="AlphaFoldDB" id="A0A2R5G503"/>
<organism evidence="2 3">
    <name type="scientific">Hondaea fermentalgiana</name>
    <dbReference type="NCBI Taxonomy" id="2315210"/>
    <lineage>
        <taxon>Eukaryota</taxon>
        <taxon>Sar</taxon>
        <taxon>Stramenopiles</taxon>
        <taxon>Bigyra</taxon>
        <taxon>Labyrinthulomycetes</taxon>
        <taxon>Thraustochytrida</taxon>
        <taxon>Thraustochytriidae</taxon>
        <taxon>Hondaea</taxon>
    </lineage>
</organism>
<sequence>MYTTKEVHKMAGVKFLGGGPQKKQKESERFTGKQMSAKFPKSGNVSTPGVLFSILPGGKPDPYGIKNSYLKRFPPESRKQGFGSGDAPKHDEFMNGQRADQHKNALEKSVVSEKEWALRRGPYDAQISQLESKLRDIEASHPDLAVGERSEDDYVAHVPKRLYDIGRNAHTEVFLHDGRDNFYSHKRCARREKPRHVAGNATTSMQYGKGKYPRGLDKITIPGVMGGGGGGGSFLDHGHLQVGDHHH</sequence>